<dbReference type="Gene3D" id="3.10.450.530">
    <property type="entry name" value="Ribonuclease toxin, BrnT, of type II toxin-antitoxin system"/>
    <property type="match status" value="1"/>
</dbReference>
<name>A0ABY5WT25_LEICA</name>
<reference evidence="1" key="1">
    <citation type="submission" date="2021-08" db="EMBL/GenBank/DDBJ databases">
        <authorList>
            <person name="Nwanade C."/>
            <person name="Wang M."/>
            <person name="Masoudi A."/>
            <person name="Yu Z."/>
            <person name="Liu J."/>
        </authorList>
    </citation>
    <scope>NUCLEOTIDE SEQUENCE</scope>
    <source>
        <strain evidence="1">S141</strain>
    </source>
</reference>
<dbReference type="EMBL" id="CP081078">
    <property type="protein sequence ID" value="UWQ57278.1"/>
    <property type="molecule type" value="Genomic_DNA"/>
</dbReference>
<dbReference type="Proteomes" id="UP001058184">
    <property type="component" value="Chromosome"/>
</dbReference>
<protein>
    <submittedName>
        <fullName evidence="1">BrnT family toxin</fullName>
    </submittedName>
</protein>
<accession>A0ABY5WT25</accession>
<dbReference type="InterPro" id="IPR007460">
    <property type="entry name" value="BrnT_toxin"/>
</dbReference>
<evidence type="ECO:0000313" key="2">
    <source>
        <dbReference type="Proteomes" id="UP001058184"/>
    </source>
</evidence>
<evidence type="ECO:0000313" key="1">
    <source>
        <dbReference type="EMBL" id="UWQ57278.1"/>
    </source>
</evidence>
<sequence length="107" mass="12115">MELDDGSGTLVFEWDTDKDSANLKKHGISFEEAAAIFQNDVLTDEDTSAYGERREISFGRLEGDPGTTVIVCVVHTERNGNTRIISARKATTHERKNFDVYFQKTYH</sequence>
<dbReference type="InterPro" id="IPR038573">
    <property type="entry name" value="BrnT_sf"/>
</dbReference>
<keyword evidence="2" id="KW-1185">Reference proteome</keyword>
<dbReference type="Pfam" id="PF04365">
    <property type="entry name" value="BrnT_toxin"/>
    <property type="match status" value="1"/>
</dbReference>
<dbReference type="RefSeq" id="WP_260000520.1">
    <property type="nucleotide sequence ID" value="NZ_CP081078.1"/>
</dbReference>
<proteinExistence type="predicted"/>
<gene>
    <name evidence="1" type="ORF">K3722_12155</name>
</gene>
<organism evidence="1 2">
    <name type="scientific">Leisingera caerulea</name>
    <name type="common">Phaeobacter caeruleus</name>
    <dbReference type="NCBI Taxonomy" id="506591"/>
    <lineage>
        <taxon>Bacteria</taxon>
        <taxon>Pseudomonadati</taxon>
        <taxon>Pseudomonadota</taxon>
        <taxon>Alphaproteobacteria</taxon>
        <taxon>Rhodobacterales</taxon>
        <taxon>Roseobacteraceae</taxon>
        <taxon>Leisingera</taxon>
    </lineage>
</organism>